<protein>
    <submittedName>
        <fullName evidence="1">Uncharacterized protein</fullName>
    </submittedName>
</protein>
<dbReference type="EMBL" id="AP028907">
    <property type="protein sequence ID" value="BES81707.1"/>
    <property type="molecule type" value="Genomic_DNA"/>
</dbReference>
<proteinExistence type="predicted"/>
<sequence length="59" mass="6632">MAQKARVVRAESWEELPEVLEPGVVYDVDGVIIRPRVRLSRDEARGIALGVKEMVSRQA</sequence>
<organism evidence="1 2">
    <name type="scientific">Pyrodictium abyssi</name>
    <dbReference type="NCBI Taxonomy" id="54256"/>
    <lineage>
        <taxon>Archaea</taxon>
        <taxon>Thermoproteota</taxon>
        <taxon>Thermoprotei</taxon>
        <taxon>Desulfurococcales</taxon>
        <taxon>Pyrodictiaceae</taxon>
        <taxon>Pyrodictium</taxon>
    </lineage>
</organism>
<name>A0ABM8IZP7_9CREN</name>
<dbReference type="Proteomes" id="UP001341135">
    <property type="component" value="Chromosome"/>
</dbReference>
<dbReference type="RefSeq" id="WP_338248351.1">
    <property type="nucleotide sequence ID" value="NZ_AP028907.1"/>
</dbReference>
<gene>
    <name evidence="1" type="ORF">PABY_12740</name>
</gene>
<evidence type="ECO:0000313" key="1">
    <source>
        <dbReference type="EMBL" id="BES81707.1"/>
    </source>
</evidence>
<keyword evidence="2" id="KW-1185">Reference proteome</keyword>
<reference evidence="1 2" key="1">
    <citation type="submission" date="2023-09" db="EMBL/GenBank/DDBJ databases">
        <title>Pyrofollis japonicus gen. nov. sp. nov., a novel member of the family Pyrodictiaceae isolated from the Iheya North hydrothermal field.</title>
        <authorList>
            <person name="Miyazaki U."/>
            <person name="Sanari M."/>
            <person name="Tame A."/>
            <person name="Kitajima M."/>
            <person name="Okamoto A."/>
            <person name="Sawayama S."/>
            <person name="Miyazaki J."/>
            <person name="Takai K."/>
            <person name="Nakagawa S."/>
        </authorList>
    </citation>
    <scope>NUCLEOTIDE SEQUENCE [LARGE SCALE GENOMIC DNA]</scope>
    <source>
        <strain evidence="1 2">AV2</strain>
    </source>
</reference>
<evidence type="ECO:0000313" key="2">
    <source>
        <dbReference type="Proteomes" id="UP001341135"/>
    </source>
</evidence>
<dbReference type="GeneID" id="89289290"/>
<accession>A0ABM8IZP7</accession>